<sequence length="369" mass="40538">MAPERHGRSGERMPAMQPRILKIGFVLANGFTMSAFALFVDMLRLAADEGDGSRQLRCSWSVIGRPDQPIRSSSGVSVTPTHGYEQPRNFDYVVLVGGILHAGPSLGPAASAYLHEAALSGVPLIGVCTGSLLLCREGLMNGRRCCVSWYHYQDFLNEFPDHQVTADRLFLVDGDRITCSGGGGVADLAAYLIERHFSQAVAQKTLHILLYDRARSAEAAQPHPPMSVGVSDERVRRGLLLMEQNIASPLPIPEIASRLGLTVRHLERLFQEALSTSPASAYRDLRLRYATWVLSNTDLSVTEVALQAGFADCAHFSRQFRKAYGHPPSRRRQDAGATFPDASRFNHRAISFAEMPLPARPRPPARRGP</sequence>
<dbReference type="Proteomes" id="UP000325255">
    <property type="component" value="Unassembled WGS sequence"/>
</dbReference>
<accession>A0A5M6J0M7</accession>
<comment type="caution">
    <text evidence="6">The sequence shown here is derived from an EMBL/GenBank/DDBJ whole genome shotgun (WGS) entry which is preliminary data.</text>
</comment>
<dbReference type="CDD" id="cd03136">
    <property type="entry name" value="GATase1_AraC_ArgR_like"/>
    <property type="match status" value="1"/>
</dbReference>
<dbReference type="GO" id="GO:0003700">
    <property type="term" value="F:DNA-binding transcription factor activity"/>
    <property type="evidence" value="ECO:0007669"/>
    <property type="project" value="InterPro"/>
</dbReference>
<dbReference type="PANTHER" id="PTHR43130">
    <property type="entry name" value="ARAC-FAMILY TRANSCRIPTIONAL REGULATOR"/>
    <property type="match status" value="1"/>
</dbReference>
<reference evidence="6 7" key="1">
    <citation type="submission" date="2019-09" db="EMBL/GenBank/DDBJ databases">
        <title>Genome sequence of Rhodovastum atsumiense, a diverse member of the Acetobacteraceae family of non-sulfur purple photosynthetic bacteria.</title>
        <authorList>
            <person name="Meyer T."/>
            <person name="Kyndt J."/>
        </authorList>
    </citation>
    <scope>NUCLEOTIDE SEQUENCE [LARGE SCALE GENOMIC DNA]</scope>
    <source>
        <strain evidence="6 7">DSM 21279</strain>
    </source>
</reference>
<dbReference type="PRINTS" id="PR00032">
    <property type="entry name" value="HTHARAC"/>
</dbReference>
<keyword evidence="4" id="KW-0812">Transmembrane</keyword>
<dbReference type="InterPro" id="IPR020449">
    <property type="entry name" value="Tscrpt_reg_AraC-type_HTH"/>
</dbReference>
<dbReference type="PANTHER" id="PTHR43130:SF3">
    <property type="entry name" value="HTH-TYPE TRANSCRIPTIONAL REGULATOR RV1931C"/>
    <property type="match status" value="1"/>
</dbReference>
<dbReference type="PROSITE" id="PS00041">
    <property type="entry name" value="HTH_ARAC_FAMILY_1"/>
    <property type="match status" value="1"/>
</dbReference>
<keyword evidence="4" id="KW-0472">Membrane</keyword>
<evidence type="ECO:0000256" key="2">
    <source>
        <dbReference type="ARBA" id="ARBA00023125"/>
    </source>
</evidence>
<dbReference type="Gene3D" id="3.40.50.880">
    <property type="match status" value="1"/>
</dbReference>
<dbReference type="Gene3D" id="1.10.10.60">
    <property type="entry name" value="Homeodomain-like"/>
    <property type="match status" value="1"/>
</dbReference>
<dbReference type="InterPro" id="IPR009057">
    <property type="entry name" value="Homeodomain-like_sf"/>
</dbReference>
<dbReference type="InterPro" id="IPR029062">
    <property type="entry name" value="Class_I_gatase-like"/>
</dbReference>
<evidence type="ECO:0000256" key="3">
    <source>
        <dbReference type="ARBA" id="ARBA00023163"/>
    </source>
</evidence>
<dbReference type="InterPro" id="IPR018062">
    <property type="entry name" value="HTH_AraC-typ_CS"/>
</dbReference>
<name>A0A5M6J0M7_9PROT</name>
<dbReference type="SUPFAM" id="SSF46689">
    <property type="entry name" value="Homeodomain-like"/>
    <property type="match status" value="2"/>
</dbReference>
<protein>
    <submittedName>
        <fullName evidence="6">GlxA family transcriptional regulator</fullName>
    </submittedName>
</protein>
<proteinExistence type="predicted"/>
<evidence type="ECO:0000256" key="1">
    <source>
        <dbReference type="ARBA" id="ARBA00023015"/>
    </source>
</evidence>
<organism evidence="6 7">
    <name type="scientific">Rhodovastum atsumiense</name>
    <dbReference type="NCBI Taxonomy" id="504468"/>
    <lineage>
        <taxon>Bacteria</taxon>
        <taxon>Pseudomonadati</taxon>
        <taxon>Pseudomonadota</taxon>
        <taxon>Alphaproteobacteria</taxon>
        <taxon>Acetobacterales</taxon>
        <taxon>Acetobacteraceae</taxon>
        <taxon>Rhodovastum</taxon>
    </lineage>
</organism>
<evidence type="ECO:0000313" key="6">
    <source>
        <dbReference type="EMBL" id="KAA5614123.1"/>
    </source>
</evidence>
<dbReference type="InterPro" id="IPR052158">
    <property type="entry name" value="INH-QAR"/>
</dbReference>
<dbReference type="SUPFAM" id="SSF52317">
    <property type="entry name" value="Class I glutamine amidotransferase-like"/>
    <property type="match status" value="1"/>
</dbReference>
<dbReference type="InterPro" id="IPR002818">
    <property type="entry name" value="DJ-1/PfpI"/>
</dbReference>
<keyword evidence="7" id="KW-1185">Reference proteome</keyword>
<dbReference type="Pfam" id="PF12833">
    <property type="entry name" value="HTH_18"/>
    <property type="match status" value="1"/>
</dbReference>
<feature type="transmembrane region" description="Helical" evidence="4">
    <location>
        <begin position="20"/>
        <end position="40"/>
    </location>
</feature>
<feature type="domain" description="HTH araC/xylS-type" evidence="5">
    <location>
        <begin position="236"/>
        <end position="334"/>
    </location>
</feature>
<evidence type="ECO:0000256" key="4">
    <source>
        <dbReference type="SAM" id="Phobius"/>
    </source>
</evidence>
<keyword evidence="4" id="KW-1133">Transmembrane helix</keyword>
<dbReference type="AlphaFoldDB" id="A0A5M6J0M7"/>
<dbReference type="Pfam" id="PF01965">
    <property type="entry name" value="DJ-1_PfpI"/>
    <property type="match status" value="1"/>
</dbReference>
<gene>
    <name evidence="6" type="ORF">F1189_02690</name>
</gene>
<dbReference type="SMART" id="SM00342">
    <property type="entry name" value="HTH_ARAC"/>
    <property type="match status" value="1"/>
</dbReference>
<keyword evidence="1" id="KW-0805">Transcription regulation</keyword>
<keyword evidence="2" id="KW-0238">DNA-binding</keyword>
<keyword evidence="3" id="KW-0804">Transcription</keyword>
<dbReference type="GO" id="GO:0043565">
    <property type="term" value="F:sequence-specific DNA binding"/>
    <property type="evidence" value="ECO:0007669"/>
    <property type="project" value="InterPro"/>
</dbReference>
<dbReference type="PROSITE" id="PS01124">
    <property type="entry name" value="HTH_ARAC_FAMILY_2"/>
    <property type="match status" value="1"/>
</dbReference>
<dbReference type="EMBL" id="VWPK01000003">
    <property type="protein sequence ID" value="KAA5614123.1"/>
    <property type="molecule type" value="Genomic_DNA"/>
</dbReference>
<evidence type="ECO:0000313" key="7">
    <source>
        <dbReference type="Proteomes" id="UP000325255"/>
    </source>
</evidence>
<dbReference type="OrthoDB" id="110167at2"/>
<evidence type="ECO:0000259" key="5">
    <source>
        <dbReference type="PROSITE" id="PS01124"/>
    </source>
</evidence>
<dbReference type="InterPro" id="IPR018060">
    <property type="entry name" value="HTH_AraC"/>
</dbReference>